<protein>
    <submittedName>
        <fullName evidence="1">AAA family ATPase</fullName>
    </submittedName>
</protein>
<keyword evidence="2" id="KW-1185">Reference proteome</keyword>
<organism evidence="1 2">
    <name type="scientific">Candidatus Mycosynbacter amalyticus</name>
    <dbReference type="NCBI Taxonomy" id="2665156"/>
    <lineage>
        <taxon>Bacteria</taxon>
        <taxon>Candidatus Saccharimonadota</taxon>
        <taxon>Candidatus Saccharimonadota incertae sedis</taxon>
        <taxon>Candidatus Mycosynbacter</taxon>
    </lineage>
</organism>
<reference evidence="1" key="1">
    <citation type="journal article" date="2021" name="Nat. Microbiol.">
        <title>Cocultivation of an ultrasmall environmental parasitic bacterium with lytic ability against bacteria associated with wastewater foams.</title>
        <authorList>
            <person name="Batinovic S."/>
            <person name="Rose J.J.A."/>
            <person name="Ratcliffe J."/>
            <person name="Seviour R.J."/>
            <person name="Petrovski S."/>
        </authorList>
    </citation>
    <scope>NUCLEOTIDE SEQUENCE</scope>
    <source>
        <strain evidence="1">JR1</strain>
    </source>
</reference>
<dbReference type="Pfam" id="PF13481">
    <property type="entry name" value="AAA_25"/>
    <property type="match status" value="1"/>
</dbReference>
<proteinExistence type="predicted"/>
<dbReference type="RefSeq" id="WP_260763575.1">
    <property type="nucleotide sequence ID" value="NZ_CP045921.1"/>
</dbReference>
<dbReference type="AlphaFoldDB" id="A0A857MID3"/>
<sequence>MTSPNRNRYKELWEKGTQTGQLRLSTERLSDLLLEEFPPEVWAIEGLIPAEGVTIISGSPGSFKTWLYMEMAVKVAQGESVFGHFPSKQMGVMVIDEESGRQRLQKRFKQMGASENTEIHFTSRIGYKMNHLYVDAIAKEAKEKEIGLVIFDSFTRFNNADENASGDMATLMDCYRQLADTGLAVLILHHNRKGVAGQSNPAMEMRGSSDILAAADCHIAVNRVGQSEFVRLTQTKNRDIWEPAPFELRFHENATEFEYVGEGKSSADRHNEQLKEIVEAVGLYPGLSKRQLVAQIKTDGFKGGDKKISDCLDELARTEMVRVLPGGRNSYKYYLPSDEPSAAKND</sequence>
<gene>
    <name evidence="1" type="ORF">GII36_00385</name>
</gene>
<dbReference type="Proteomes" id="UP001059824">
    <property type="component" value="Chromosome"/>
</dbReference>
<dbReference type="Gene3D" id="3.40.50.300">
    <property type="entry name" value="P-loop containing nucleotide triphosphate hydrolases"/>
    <property type="match status" value="1"/>
</dbReference>
<dbReference type="EMBL" id="CP045921">
    <property type="protein sequence ID" value="QHN42316.1"/>
    <property type="molecule type" value="Genomic_DNA"/>
</dbReference>
<dbReference type="SUPFAM" id="SSF52540">
    <property type="entry name" value="P-loop containing nucleoside triphosphate hydrolases"/>
    <property type="match status" value="1"/>
</dbReference>
<name>A0A857MID3_9BACT</name>
<evidence type="ECO:0000313" key="2">
    <source>
        <dbReference type="Proteomes" id="UP001059824"/>
    </source>
</evidence>
<evidence type="ECO:0000313" key="1">
    <source>
        <dbReference type="EMBL" id="QHN42316.1"/>
    </source>
</evidence>
<accession>A0A857MID3</accession>
<dbReference type="InterPro" id="IPR027417">
    <property type="entry name" value="P-loop_NTPase"/>
</dbReference>
<dbReference type="KEGG" id="mama:GII36_00385"/>